<evidence type="ECO:0000259" key="4">
    <source>
        <dbReference type="Pfam" id="PF13947"/>
    </source>
</evidence>
<dbReference type="InterPro" id="IPR032872">
    <property type="entry name" value="WAK_assoc_C"/>
</dbReference>
<gene>
    <name evidence="6" type="ORF">QJS04_geneDACA003058</name>
</gene>
<protein>
    <submittedName>
        <fullName evidence="6">Uncharacterized protein</fullName>
    </submittedName>
</protein>
<feature type="domain" description="Wall-associated receptor kinase galacturonan-binding" evidence="4">
    <location>
        <begin position="14"/>
        <end position="81"/>
    </location>
</feature>
<dbReference type="GO" id="GO:0030247">
    <property type="term" value="F:polysaccharide binding"/>
    <property type="evidence" value="ECO:0007669"/>
    <property type="project" value="InterPro"/>
</dbReference>
<keyword evidence="7" id="KW-1185">Reference proteome</keyword>
<dbReference type="AlphaFoldDB" id="A0AAV9BSW9"/>
<comment type="subcellular location">
    <subcellularLocation>
        <location evidence="1">Membrane</location>
        <topology evidence="1">Single-pass membrane protein</topology>
    </subcellularLocation>
</comment>
<comment type="caution">
    <text evidence="6">The sequence shown here is derived from an EMBL/GenBank/DDBJ whole genome shotgun (WGS) entry which is preliminary data.</text>
</comment>
<dbReference type="Pfam" id="PF13947">
    <property type="entry name" value="GUB_WAK_bind"/>
    <property type="match status" value="1"/>
</dbReference>
<sequence>MTTTIHGSSSNQTCPTYPACGEAKNFDIRYPFWLTDSTKTTNCGYPTFGLTCKDNKFPLFRLSNKDYYLTYIDYNKNVIILLDIDFYYNPCPRPHQNFTISDNPILTFTQYDQNLTFFFNCSTSPSKTTNTSRPACLGGRSYVTTEELGKFNGWYSGCEEAVVVPAIGYLVNKTASDLADSIHQLLNGFGLGWKVPLECERCEGSGGVCLHENKSFSGCLCDGGVRTSDHCVDTGMDFWFF</sequence>
<keyword evidence="2" id="KW-0732">Signal</keyword>
<evidence type="ECO:0000256" key="1">
    <source>
        <dbReference type="ARBA" id="ARBA00004167"/>
    </source>
</evidence>
<evidence type="ECO:0000256" key="3">
    <source>
        <dbReference type="ARBA" id="ARBA00023180"/>
    </source>
</evidence>
<keyword evidence="3" id="KW-0325">Glycoprotein</keyword>
<reference evidence="6" key="2">
    <citation type="submission" date="2023-06" db="EMBL/GenBank/DDBJ databases">
        <authorList>
            <person name="Ma L."/>
            <person name="Liu K.-W."/>
            <person name="Li Z."/>
            <person name="Hsiao Y.-Y."/>
            <person name="Qi Y."/>
            <person name="Fu T."/>
            <person name="Tang G."/>
            <person name="Zhang D."/>
            <person name="Sun W.-H."/>
            <person name="Liu D.-K."/>
            <person name="Li Y."/>
            <person name="Chen G.-Z."/>
            <person name="Liu X.-D."/>
            <person name="Liao X.-Y."/>
            <person name="Jiang Y.-T."/>
            <person name="Yu X."/>
            <person name="Hao Y."/>
            <person name="Huang J."/>
            <person name="Zhao X.-W."/>
            <person name="Ke S."/>
            <person name="Chen Y.-Y."/>
            <person name="Wu W.-L."/>
            <person name="Hsu J.-L."/>
            <person name="Lin Y.-F."/>
            <person name="Huang M.-D."/>
            <person name="Li C.-Y."/>
            <person name="Huang L."/>
            <person name="Wang Z.-W."/>
            <person name="Zhao X."/>
            <person name="Zhong W.-Y."/>
            <person name="Peng D.-H."/>
            <person name="Ahmad S."/>
            <person name="Lan S."/>
            <person name="Zhang J.-S."/>
            <person name="Tsai W.-C."/>
            <person name="Van De Peer Y."/>
            <person name="Liu Z.-J."/>
        </authorList>
    </citation>
    <scope>NUCLEOTIDE SEQUENCE</scope>
    <source>
        <strain evidence="6">SCP</strain>
        <tissue evidence="6">Leaves</tissue>
    </source>
</reference>
<dbReference type="GO" id="GO:0016020">
    <property type="term" value="C:membrane"/>
    <property type="evidence" value="ECO:0007669"/>
    <property type="project" value="UniProtKB-SubCell"/>
</dbReference>
<dbReference type="Pfam" id="PF14380">
    <property type="entry name" value="WAK_assoc"/>
    <property type="match status" value="1"/>
</dbReference>
<name>A0AAV9BSW9_ACOGR</name>
<dbReference type="PANTHER" id="PTHR33138">
    <property type="entry name" value="OS01G0690200 PROTEIN"/>
    <property type="match status" value="1"/>
</dbReference>
<evidence type="ECO:0000256" key="2">
    <source>
        <dbReference type="ARBA" id="ARBA00022729"/>
    </source>
</evidence>
<organism evidence="6 7">
    <name type="scientific">Acorus gramineus</name>
    <name type="common">Dwarf sweet flag</name>
    <dbReference type="NCBI Taxonomy" id="55184"/>
    <lineage>
        <taxon>Eukaryota</taxon>
        <taxon>Viridiplantae</taxon>
        <taxon>Streptophyta</taxon>
        <taxon>Embryophyta</taxon>
        <taxon>Tracheophyta</taxon>
        <taxon>Spermatophyta</taxon>
        <taxon>Magnoliopsida</taxon>
        <taxon>Liliopsida</taxon>
        <taxon>Acoraceae</taxon>
        <taxon>Acorus</taxon>
    </lineage>
</organism>
<dbReference type="InterPro" id="IPR025287">
    <property type="entry name" value="WAK_GUB"/>
</dbReference>
<proteinExistence type="predicted"/>
<evidence type="ECO:0000259" key="5">
    <source>
        <dbReference type="Pfam" id="PF14380"/>
    </source>
</evidence>
<dbReference type="Proteomes" id="UP001179952">
    <property type="component" value="Unassembled WGS sequence"/>
</dbReference>
<reference evidence="6" key="1">
    <citation type="journal article" date="2023" name="Nat. Commun.">
        <title>Diploid and tetraploid genomes of Acorus and the evolution of monocots.</title>
        <authorList>
            <person name="Ma L."/>
            <person name="Liu K.W."/>
            <person name="Li Z."/>
            <person name="Hsiao Y.Y."/>
            <person name="Qi Y."/>
            <person name="Fu T."/>
            <person name="Tang G.D."/>
            <person name="Zhang D."/>
            <person name="Sun W.H."/>
            <person name="Liu D.K."/>
            <person name="Li Y."/>
            <person name="Chen G.Z."/>
            <person name="Liu X.D."/>
            <person name="Liao X.Y."/>
            <person name="Jiang Y.T."/>
            <person name="Yu X."/>
            <person name="Hao Y."/>
            <person name="Huang J."/>
            <person name="Zhao X.W."/>
            <person name="Ke S."/>
            <person name="Chen Y.Y."/>
            <person name="Wu W.L."/>
            <person name="Hsu J.L."/>
            <person name="Lin Y.F."/>
            <person name="Huang M.D."/>
            <person name="Li C.Y."/>
            <person name="Huang L."/>
            <person name="Wang Z.W."/>
            <person name="Zhao X."/>
            <person name="Zhong W.Y."/>
            <person name="Peng D.H."/>
            <person name="Ahmad S."/>
            <person name="Lan S."/>
            <person name="Zhang J.S."/>
            <person name="Tsai W.C."/>
            <person name="Van de Peer Y."/>
            <person name="Liu Z.J."/>
        </authorList>
    </citation>
    <scope>NUCLEOTIDE SEQUENCE</scope>
    <source>
        <strain evidence="6">SCP</strain>
    </source>
</reference>
<evidence type="ECO:0000313" key="6">
    <source>
        <dbReference type="EMBL" id="KAK1279351.1"/>
    </source>
</evidence>
<evidence type="ECO:0000313" key="7">
    <source>
        <dbReference type="Proteomes" id="UP001179952"/>
    </source>
</evidence>
<dbReference type="EMBL" id="JAUJYN010000001">
    <property type="protein sequence ID" value="KAK1279351.1"/>
    <property type="molecule type" value="Genomic_DNA"/>
</dbReference>
<accession>A0AAV9BSW9</accession>
<feature type="domain" description="Wall-associated receptor kinase C-terminal" evidence="5">
    <location>
        <begin position="146"/>
        <end position="223"/>
    </location>
</feature>
<dbReference type="PANTHER" id="PTHR33138:SF1">
    <property type="entry name" value="OS01G0113900 PROTEIN"/>
    <property type="match status" value="1"/>
</dbReference>